<proteinExistence type="predicted"/>
<name>A0A081AIX9_PHYNI</name>
<evidence type="ECO:0000313" key="1">
    <source>
        <dbReference type="EMBL" id="ETO78840.1"/>
    </source>
</evidence>
<dbReference type="AlphaFoldDB" id="A0A081AIX9"/>
<accession>A0A081AIX9</accession>
<evidence type="ECO:0000313" key="2">
    <source>
        <dbReference type="Proteomes" id="UP000028582"/>
    </source>
</evidence>
<dbReference type="EMBL" id="ANJA01001170">
    <property type="protein sequence ID" value="ETO78840.1"/>
    <property type="molecule type" value="Genomic_DNA"/>
</dbReference>
<sequence>MVNVCTSTLENRHYGSNACVAKRDVPTDSTNAAAAE</sequence>
<gene>
    <name evidence="1" type="ORF">F444_06324</name>
</gene>
<reference evidence="1 2" key="1">
    <citation type="submission" date="2013-11" db="EMBL/GenBank/DDBJ databases">
        <title>The Genome Sequence of Phytophthora parasitica P1976.</title>
        <authorList>
            <consortium name="The Broad Institute Genomics Platform"/>
            <person name="Russ C."/>
            <person name="Tyler B."/>
            <person name="Panabieres F."/>
            <person name="Shan W."/>
            <person name="Tripathy S."/>
            <person name="Grunwald N."/>
            <person name="Machado M."/>
            <person name="Johnson C.S."/>
            <person name="Walker B."/>
            <person name="Young S."/>
            <person name="Zeng Q."/>
            <person name="Gargeya S."/>
            <person name="Fitzgerald M."/>
            <person name="Haas B."/>
            <person name="Abouelleil A."/>
            <person name="Allen A.W."/>
            <person name="Alvarado L."/>
            <person name="Arachchi H.M."/>
            <person name="Berlin A.M."/>
            <person name="Chapman S.B."/>
            <person name="Gainer-Dewar J."/>
            <person name="Goldberg J."/>
            <person name="Griggs A."/>
            <person name="Gujja S."/>
            <person name="Hansen M."/>
            <person name="Howarth C."/>
            <person name="Imamovic A."/>
            <person name="Ireland A."/>
            <person name="Larimer J."/>
            <person name="McCowan C."/>
            <person name="Murphy C."/>
            <person name="Pearson M."/>
            <person name="Poon T.W."/>
            <person name="Priest M."/>
            <person name="Roberts A."/>
            <person name="Saif S."/>
            <person name="Shea T."/>
            <person name="Sisk P."/>
            <person name="Sykes S."/>
            <person name="Wortman J."/>
            <person name="Nusbaum C."/>
            <person name="Birren B."/>
        </authorList>
    </citation>
    <scope>NUCLEOTIDE SEQUENCE [LARGE SCALE GENOMIC DNA]</scope>
    <source>
        <strain evidence="1 2">P1976</strain>
    </source>
</reference>
<dbReference type="Proteomes" id="UP000028582">
    <property type="component" value="Unassembled WGS sequence"/>
</dbReference>
<protein>
    <submittedName>
        <fullName evidence="1">Uncharacterized protein</fullName>
    </submittedName>
</protein>
<comment type="caution">
    <text evidence="1">The sequence shown here is derived from an EMBL/GenBank/DDBJ whole genome shotgun (WGS) entry which is preliminary data.</text>
</comment>
<organism evidence="1 2">
    <name type="scientific">Phytophthora nicotianae P1976</name>
    <dbReference type="NCBI Taxonomy" id="1317066"/>
    <lineage>
        <taxon>Eukaryota</taxon>
        <taxon>Sar</taxon>
        <taxon>Stramenopiles</taxon>
        <taxon>Oomycota</taxon>
        <taxon>Peronosporomycetes</taxon>
        <taxon>Peronosporales</taxon>
        <taxon>Peronosporaceae</taxon>
        <taxon>Phytophthora</taxon>
    </lineage>
</organism>